<dbReference type="SMART" id="SM00852">
    <property type="entry name" value="MoCF_biosynth"/>
    <property type="match status" value="1"/>
</dbReference>
<evidence type="ECO:0000313" key="4">
    <source>
        <dbReference type="Proteomes" id="UP000182135"/>
    </source>
</evidence>
<dbReference type="NCBIfam" id="NF001813">
    <property type="entry name" value="PRK00549.1"/>
    <property type="match status" value="1"/>
</dbReference>
<dbReference type="PANTHER" id="PTHR13939:SF0">
    <property type="entry name" value="NMN AMIDOHYDROLASE-LIKE PROTEIN YFAY"/>
    <property type="match status" value="1"/>
</dbReference>
<dbReference type="Pfam" id="PF18146">
    <property type="entry name" value="CinA_KH"/>
    <property type="match status" value="1"/>
</dbReference>
<proteinExistence type="inferred from homology"/>
<dbReference type="NCBIfam" id="TIGR00199">
    <property type="entry name" value="PncC_domain"/>
    <property type="match status" value="1"/>
</dbReference>
<evidence type="ECO:0000259" key="2">
    <source>
        <dbReference type="SMART" id="SM00852"/>
    </source>
</evidence>
<evidence type="ECO:0000313" key="3">
    <source>
        <dbReference type="EMBL" id="SFG04156.1"/>
    </source>
</evidence>
<dbReference type="OrthoDB" id="9801454at2"/>
<dbReference type="eggNOG" id="COG1058">
    <property type="taxonomic scope" value="Bacteria"/>
</dbReference>
<dbReference type="Gene3D" id="3.40.980.10">
    <property type="entry name" value="MoaB/Mog-like domain"/>
    <property type="match status" value="1"/>
</dbReference>
<dbReference type="InterPro" id="IPR001453">
    <property type="entry name" value="MoaB/Mog_dom"/>
</dbReference>
<dbReference type="NCBIfam" id="TIGR00177">
    <property type="entry name" value="molyb_syn"/>
    <property type="match status" value="1"/>
</dbReference>
<dbReference type="EMBL" id="FOOE01000022">
    <property type="protein sequence ID" value="SFG04156.1"/>
    <property type="molecule type" value="Genomic_DNA"/>
</dbReference>
<sequence>MNAEIIAVGTELLLGDIVNTNGQFLAKELASLGINVYRQRTVGDNEERILGAFKDAFSDCDLIITTGGLGPTKDDMTKEMVCKFFNKELILHRESFKYIEEYFERLGRPFSENNRKQALFPEDAEILPNPNGTAPGAIIKGTDGKTIIILPGPPKEMKPMFNNYVKPYIKKLSDGILYSKVLRLFGIGESHMAECLDDIIEGQTNPTVAPYAKEMDVTLRITAKADSEEEAIKLIEPMEEEIRNRLNEYIYGEGDTTLEDEVAKLLIANHKTISLAESCTGGMVSSMLVNYPGVSEVFLEGAVTYTNEAKMRTLKVKKETLDRYTAVSEETAIEMAEGIARRTGSNIGISVTGIAGPGGETEEQPVGLVYIGIYNDGKVRAEKLNFQGNRSQIRSRAALNALNFIRKELI</sequence>
<gene>
    <name evidence="1" type="primary">cinA</name>
    <name evidence="3" type="ORF">SAMN04487885_12244</name>
</gene>
<feature type="domain" description="MoaB/Mog" evidence="2">
    <location>
        <begin position="4"/>
        <end position="171"/>
    </location>
</feature>
<dbReference type="InterPro" id="IPR041424">
    <property type="entry name" value="CinA_KH"/>
</dbReference>
<dbReference type="InterPro" id="IPR008135">
    <property type="entry name" value="Competence-induced_CinA"/>
</dbReference>
<dbReference type="Pfam" id="PF02464">
    <property type="entry name" value="CinA"/>
    <property type="match status" value="1"/>
</dbReference>
<protein>
    <recommendedName>
        <fullName evidence="1">Putative competence-damage inducible protein</fullName>
    </recommendedName>
</protein>
<evidence type="ECO:0000256" key="1">
    <source>
        <dbReference type="HAMAP-Rule" id="MF_00226"/>
    </source>
</evidence>
<dbReference type="PANTHER" id="PTHR13939">
    <property type="entry name" value="NICOTINAMIDE-NUCLEOTIDE AMIDOHYDROLASE PNCC"/>
    <property type="match status" value="1"/>
</dbReference>
<organism evidence="3 4">
    <name type="scientific">Clostridium cadaveris</name>
    <dbReference type="NCBI Taxonomy" id="1529"/>
    <lineage>
        <taxon>Bacteria</taxon>
        <taxon>Bacillati</taxon>
        <taxon>Bacillota</taxon>
        <taxon>Clostridia</taxon>
        <taxon>Eubacteriales</taxon>
        <taxon>Clostridiaceae</taxon>
        <taxon>Clostridium</taxon>
    </lineage>
</organism>
<dbReference type="Gene3D" id="3.90.950.20">
    <property type="entry name" value="CinA-like"/>
    <property type="match status" value="1"/>
</dbReference>
<dbReference type="InterPro" id="IPR050101">
    <property type="entry name" value="CinA"/>
</dbReference>
<dbReference type="STRING" id="1529.SAMN04487885_12244"/>
<dbReference type="InterPro" id="IPR036653">
    <property type="entry name" value="CinA-like_C"/>
</dbReference>
<keyword evidence="4" id="KW-1185">Reference proteome</keyword>
<dbReference type="SUPFAM" id="SSF53218">
    <property type="entry name" value="Molybdenum cofactor biosynthesis proteins"/>
    <property type="match status" value="1"/>
</dbReference>
<dbReference type="InterPro" id="IPR008136">
    <property type="entry name" value="CinA_C"/>
</dbReference>
<dbReference type="Proteomes" id="UP000182135">
    <property type="component" value="Unassembled WGS sequence"/>
</dbReference>
<dbReference type="HAMAP" id="MF_00226_B">
    <property type="entry name" value="CinA_B"/>
    <property type="match status" value="1"/>
</dbReference>
<dbReference type="Gene3D" id="3.30.70.2860">
    <property type="match status" value="1"/>
</dbReference>
<reference evidence="3 4" key="1">
    <citation type="submission" date="2016-10" db="EMBL/GenBank/DDBJ databases">
        <authorList>
            <person name="de Groot N.N."/>
        </authorList>
    </citation>
    <scope>NUCLEOTIDE SEQUENCE [LARGE SCALE GENOMIC DNA]</scope>
    <source>
        <strain evidence="3 4">NLAE-zl-G419</strain>
    </source>
</reference>
<dbReference type="AlphaFoldDB" id="A0A1I2NRW5"/>
<accession>A0A1I2NRW5</accession>
<name>A0A1I2NRW5_9CLOT</name>
<dbReference type="RefSeq" id="WP_074846137.1">
    <property type="nucleotide sequence ID" value="NZ_CABMJC010000036.1"/>
</dbReference>
<dbReference type="Pfam" id="PF00994">
    <property type="entry name" value="MoCF_biosynth"/>
    <property type="match status" value="1"/>
</dbReference>
<dbReference type="NCBIfam" id="TIGR00200">
    <property type="entry name" value="cinA_nterm"/>
    <property type="match status" value="1"/>
</dbReference>
<dbReference type="CDD" id="cd00885">
    <property type="entry name" value="cinA"/>
    <property type="match status" value="1"/>
</dbReference>
<dbReference type="InterPro" id="IPR036425">
    <property type="entry name" value="MoaB/Mog-like_dom_sf"/>
</dbReference>
<dbReference type="SUPFAM" id="SSF142433">
    <property type="entry name" value="CinA-like"/>
    <property type="match status" value="1"/>
</dbReference>
<dbReference type="eggNOG" id="COG1546">
    <property type="taxonomic scope" value="Bacteria"/>
</dbReference>
<dbReference type="PIRSF" id="PIRSF006728">
    <property type="entry name" value="CinA"/>
    <property type="match status" value="1"/>
</dbReference>
<comment type="similarity">
    <text evidence="1">Belongs to the CinA family.</text>
</comment>